<name>A0A6S6R4S7_9FIRM</name>
<dbReference type="PANTHER" id="PTHR30471:SF3">
    <property type="entry name" value="UPF0758 PROTEIN YEES-RELATED"/>
    <property type="match status" value="1"/>
</dbReference>
<dbReference type="PANTHER" id="PTHR30471">
    <property type="entry name" value="DNA REPAIR PROTEIN RADC"/>
    <property type="match status" value="1"/>
</dbReference>
<dbReference type="AlphaFoldDB" id="A0A6S6R4S7"/>
<evidence type="ECO:0000313" key="8">
    <source>
        <dbReference type="Proteomes" id="UP000515561"/>
    </source>
</evidence>
<dbReference type="GO" id="GO:0046872">
    <property type="term" value="F:metal ion binding"/>
    <property type="evidence" value="ECO:0007669"/>
    <property type="project" value="UniProtKB-KW"/>
</dbReference>
<dbReference type="KEGG" id="acel:acsn021_39180"/>
<accession>A0A6S6R4S7</accession>
<evidence type="ECO:0000313" key="7">
    <source>
        <dbReference type="EMBL" id="BCJ96349.1"/>
    </source>
</evidence>
<dbReference type="RefSeq" id="WP_184093208.1">
    <property type="nucleotide sequence ID" value="NZ_AP023367.1"/>
</dbReference>
<reference evidence="7 8" key="1">
    <citation type="journal article" date="2016" name="Int. J. Syst. Evol. Microbiol.">
        <title>Descriptions of Anaerotaenia torta gen. nov., sp. nov. and Anaerocolumna cellulosilytica gen. nov., sp. nov. isolated from a methanogenic reactor of cattle waste.</title>
        <authorList>
            <person name="Uek A."/>
            <person name="Ohtaki Y."/>
            <person name="Kaku N."/>
            <person name="Ueki K."/>
        </authorList>
    </citation>
    <scope>NUCLEOTIDE SEQUENCE [LARGE SCALE GENOMIC DNA]</scope>
    <source>
        <strain evidence="7 8">SN021</strain>
    </source>
</reference>
<dbReference type="InterPro" id="IPR001405">
    <property type="entry name" value="UPF0758"/>
</dbReference>
<comment type="similarity">
    <text evidence="1">Belongs to the UPF0758 family.</text>
</comment>
<evidence type="ECO:0000256" key="5">
    <source>
        <dbReference type="ARBA" id="ARBA00022833"/>
    </source>
</evidence>
<evidence type="ECO:0000256" key="2">
    <source>
        <dbReference type="ARBA" id="ARBA00022670"/>
    </source>
</evidence>
<keyword evidence="2" id="KW-0645">Protease</keyword>
<dbReference type="InterPro" id="IPR037518">
    <property type="entry name" value="MPN"/>
</dbReference>
<dbReference type="CDD" id="cd08071">
    <property type="entry name" value="MPN_DUF2466"/>
    <property type="match status" value="1"/>
</dbReference>
<dbReference type="EMBL" id="AP023367">
    <property type="protein sequence ID" value="BCJ96349.1"/>
    <property type="molecule type" value="Genomic_DNA"/>
</dbReference>
<dbReference type="GO" id="GO:0006508">
    <property type="term" value="P:proteolysis"/>
    <property type="evidence" value="ECO:0007669"/>
    <property type="project" value="UniProtKB-KW"/>
</dbReference>
<dbReference type="InterPro" id="IPR025657">
    <property type="entry name" value="RadC_JAB"/>
</dbReference>
<dbReference type="GO" id="GO:0008237">
    <property type="term" value="F:metallopeptidase activity"/>
    <property type="evidence" value="ECO:0007669"/>
    <property type="project" value="UniProtKB-KW"/>
</dbReference>
<proteinExistence type="inferred from homology"/>
<keyword evidence="3" id="KW-0479">Metal-binding</keyword>
<evidence type="ECO:0000256" key="1">
    <source>
        <dbReference type="ARBA" id="ARBA00010243"/>
    </source>
</evidence>
<keyword evidence="4" id="KW-0378">Hydrolase</keyword>
<organism evidence="7 8">
    <name type="scientific">Anaerocolumna cellulosilytica</name>
    <dbReference type="NCBI Taxonomy" id="433286"/>
    <lineage>
        <taxon>Bacteria</taxon>
        <taxon>Bacillati</taxon>
        <taxon>Bacillota</taxon>
        <taxon>Clostridia</taxon>
        <taxon>Lachnospirales</taxon>
        <taxon>Lachnospiraceae</taxon>
        <taxon>Anaerocolumna</taxon>
    </lineage>
</organism>
<gene>
    <name evidence="7" type="ORF">acsn021_39180</name>
</gene>
<protein>
    <submittedName>
        <fullName evidence="7">Uncharacterized protein</fullName>
    </submittedName>
</protein>
<keyword evidence="5" id="KW-0862">Zinc</keyword>
<dbReference type="Proteomes" id="UP000515561">
    <property type="component" value="Chromosome"/>
</dbReference>
<evidence type="ECO:0000256" key="6">
    <source>
        <dbReference type="ARBA" id="ARBA00023049"/>
    </source>
</evidence>
<keyword evidence="6" id="KW-0482">Metalloprotease</keyword>
<dbReference type="PROSITE" id="PS50249">
    <property type="entry name" value="MPN"/>
    <property type="match status" value="1"/>
</dbReference>
<evidence type="ECO:0000256" key="4">
    <source>
        <dbReference type="ARBA" id="ARBA00022801"/>
    </source>
</evidence>
<evidence type="ECO:0000256" key="3">
    <source>
        <dbReference type="ARBA" id="ARBA00022723"/>
    </source>
</evidence>
<sequence length="179" mass="19891">MPKKNPFKVDVVSVRLVKDAPIYSDQPFNSPYEVVSAMGEIMCEFDREVVCVIHLKSDITPINVHFASMGALNEAMAHPRELLKASILSNAASMMLVHCHPSGNLLPSKADTMMTDRMNRICELVGIHLIDHVIVGGNNQEFFSFKEKGVLTNPRIVLTQDYKSLNISSPIVAERGRGR</sequence>
<dbReference type="Pfam" id="PF04002">
    <property type="entry name" value="RadC"/>
    <property type="match status" value="1"/>
</dbReference>
<dbReference type="Gene3D" id="3.40.140.10">
    <property type="entry name" value="Cytidine Deaminase, domain 2"/>
    <property type="match status" value="1"/>
</dbReference>
<keyword evidence="8" id="KW-1185">Reference proteome</keyword>